<dbReference type="PANTHER" id="PTHR33376">
    <property type="match status" value="1"/>
</dbReference>
<comment type="subcellular location">
    <subcellularLocation>
        <location evidence="1">Cell envelope</location>
    </subcellularLocation>
</comment>
<feature type="chain" id="PRO_5012237328" description="C4-dicarboxylate ABC transporter substrate-binding protein" evidence="5">
    <location>
        <begin position="23"/>
        <end position="332"/>
    </location>
</feature>
<evidence type="ECO:0000313" key="7">
    <source>
        <dbReference type="Proteomes" id="UP000192343"/>
    </source>
</evidence>
<sequence length="332" mass="37571">MLKKLLLLCVIVAFLAAVPVLAEGAKEGSAKTQIVNVASTFPDDSPQDKGLDLFKKIVEEKSNGRFEVIIHTGGAMGNERETFEQLIDGSVEFGANGSGDIGQFYPEYFCSEVPYIFKNVDQFWAYWNGPLGKEISDLIEKERGVKTVGVVLRGARYLTANKPIRRVSDVQGLKIRLPQLESWMMAWEELGALPTPINFSEVYLALQTGTVEAQENPPETILNYKFYEVQKYLVKTEHIFSAARFLMSNIWFDRQSAEDQKMFLDAMKEATDYANDLTRDGDAQYVKQLVNDLGMELIEVDKDAFQKAVQPVLEKLGREEWKPGLYEQLQKL</sequence>
<dbReference type="NCBIfam" id="TIGR00787">
    <property type="entry name" value="dctP"/>
    <property type="match status" value="1"/>
</dbReference>
<dbReference type="AlphaFoldDB" id="A0A1Y1RTS2"/>
<name>A0A1Y1RTS2_9SPIO</name>
<feature type="signal peptide" evidence="5">
    <location>
        <begin position="1"/>
        <end position="22"/>
    </location>
</feature>
<comment type="caution">
    <text evidence="6">The sequence shown here is derived from an EMBL/GenBank/DDBJ whole genome shotgun (WGS) entry which is preliminary data.</text>
</comment>
<dbReference type="InterPro" id="IPR018389">
    <property type="entry name" value="DctP_fam"/>
</dbReference>
<dbReference type="GO" id="GO:0055085">
    <property type="term" value="P:transmembrane transport"/>
    <property type="evidence" value="ECO:0007669"/>
    <property type="project" value="InterPro"/>
</dbReference>
<evidence type="ECO:0000256" key="1">
    <source>
        <dbReference type="ARBA" id="ARBA00004196"/>
    </source>
</evidence>
<evidence type="ECO:0000256" key="4">
    <source>
        <dbReference type="ARBA" id="ARBA00022729"/>
    </source>
</evidence>
<evidence type="ECO:0008006" key="8">
    <source>
        <dbReference type="Google" id="ProtNLM"/>
    </source>
</evidence>
<keyword evidence="3" id="KW-0813">Transport</keyword>
<accession>A0A1Y1RTS2</accession>
<proteinExistence type="inferred from homology"/>
<keyword evidence="4 5" id="KW-0732">Signal</keyword>
<dbReference type="CDD" id="cd13603">
    <property type="entry name" value="PBP2_TRAP_Siap_TeaA_like"/>
    <property type="match status" value="1"/>
</dbReference>
<gene>
    <name evidence="6" type="ORF">B4O97_17390</name>
</gene>
<evidence type="ECO:0000256" key="2">
    <source>
        <dbReference type="ARBA" id="ARBA00009023"/>
    </source>
</evidence>
<dbReference type="PANTHER" id="PTHR33376:SF4">
    <property type="entry name" value="SIALIC ACID-BINDING PERIPLASMIC PROTEIN SIAP"/>
    <property type="match status" value="1"/>
</dbReference>
<dbReference type="Proteomes" id="UP000192343">
    <property type="component" value="Unassembled WGS sequence"/>
</dbReference>
<dbReference type="OrthoDB" id="89872at2"/>
<dbReference type="InterPro" id="IPR038404">
    <property type="entry name" value="TRAP_DctP_sf"/>
</dbReference>
<dbReference type="Gene3D" id="3.40.190.170">
    <property type="entry name" value="Bacterial extracellular solute-binding protein, family 7"/>
    <property type="match status" value="1"/>
</dbReference>
<dbReference type="GO" id="GO:0030288">
    <property type="term" value="C:outer membrane-bounded periplasmic space"/>
    <property type="evidence" value="ECO:0007669"/>
    <property type="project" value="InterPro"/>
</dbReference>
<reference evidence="6 7" key="1">
    <citation type="submission" date="2017-03" db="EMBL/GenBank/DDBJ databases">
        <title>Draft Genome sequence of Marispirochaeta sp. strain JC444.</title>
        <authorList>
            <person name="Shivani Y."/>
            <person name="Subhash Y."/>
            <person name="Sasikala C."/>
            <person name="Ramana C."/>
        </authorList>
    </citation>
    <scope>NUCLEOTIDE SEQUENCE [LARGE SCALE GENOMIC DNA]</scope>
    <source>
        <strain evidence="6 7">JC444</strain>
    </source>
</reference>
<dbReference type="STRING" id="1963862.B4O97_17390"/>
<organism evidence="6 7">
    <name type="scientific">Marispirochaeta aestuarii</name>
    <dbReference type="NCBI Taxonomy" id="1963862"/>
    <lineage>
        <taxon>Bacteria</taxon>
        <taxon>Pseudomonadati</taxon>
        <taxon>Spirochaetota</taxon>
        <taxon>Spirochaetia</taxon>
        <taxon>Spirochaetales</taxon>
        <taxon>Spirochaetaceae</taxon>
        <taxon>Marispirochaeta</taxon>
    </lineage>
</organism>
<comment type="similarity">
    <text evidence="2">Belongs to the bacterial solute-binding protein 7 family.</text>
</comment>
<dbReference type="EMBL" id="MWQY01000026">
    <property type="protein sequence ID" value="ORC31186.1"/>
    <property type="molecule type" value="Genomic_DNA"/>
</dbReference>
<evidence type="ECO:0000256" key="5">
    <source>
        <dbReference type="SAM" id="SignalP"/>
    </source>
</evidence>
<dbReference type="NCBIfam" id="NF037995">
    <property type="entry name" value="TRAP_S1"/>
    <property type="match status" value="1"/>
</dbReference>
<dbReference type="RefSeq" id="WP_083052785.1">
    <property type="nucleotide sequence ID" value="NZ_CAXXQO010000003.1"/>
</dbReference>
<protein>
    <recommendedName>
        <fullName evidence="8">C4-dicarboxylate ABC transporter substrate-binding protein</fullName>
    </recommendedName>
</protein>
<keyword evidence="7" id="KW-1185">Reference proteome</keyword>
<evidence type="ECO:0000256" key="3">
    <source>
        <dbReference type="ARBA" id="ARBA00022448"/>
    </source>
</evidence>
<dbReference type="PIRSF" id="PIRSF006470">
    <property type="entry name" value="DctB"/>
    <property type="match status" value="1"/>
</dbReference>
<evidence type="ECO:0000313" key="6">
    <source>
        <dbReference type="EMBL" id="ORC31186.1"/>
    </source>
</evidence>
<dbReference type="InterPro" id="IPR004682">
    <property type="entry name" value="TRAP_DctP"/>
</dbReference>
<dbReference type="Pfam" id="PF03480">
    <property type="entry name" value="DctP"/>
    <property type="match status" value="1"/>
</dbReference>